<feature type="chain" id="PRO_5040944679" evidence="1">
    <location>
        <begin position="24"/>
        <end position="120"/>
    </location>
</feature>
<comment type="caution">
    <text evidence="2">The sequence shown here is derived from an EMBL/GenBank/DDBJ whole genome shotgun (WGS) entry which is preliminary data.</text>
</comment>
<keyword evidence="1" id="KW-0732">Signal</keyword>
<name>A0A9X1PK17_9BACT</name>
<keyword evidence="3" id="KW-1185">Reference proteome</keyword>
<reference evidence="2" key="1">
    <citation type="submission" date="2021-12" db="EMBL/GenBank/DDBJ databases">
        <title>Novel species in genus Dyadobacter.</title>
        <authorList>
            <person name="Ma C."/>
        </authorList>
    </citation>
    <scope>NUCLEOTIDE SEQUENCE</scope>
    <source>
        <strain evidence="2">LJ419</strain>
    </source>
</reference>
<proteinExistence type="predicted"/>
<accession>A0A9X1PK17</accession>
<sequence length="120" mass="13307">MRLLRSGLSITFLLFLAITISCKKDPEPGINCGCNGAPYKHFENVDASHVGSGNYVIFETADTTSRVFAVACDADTTLAKSPKTTSRDYVLTGDLLTPCREFQTMMYQIERMSITTIRKK</sequence>
<protein>
    <submittedName>
        <fullName evidence="2">Uncharacterized protein</fullName>
    </submittedName>
</protein>
<dbReference type="PROSITE" id="PS51257">
    <property type="entry name" value="PROKAR_LIPOPROTEIN"/>
    <property type="match status" value="1"/>
</dbReference>
<dbReference type="EMBL" id="JAJTTC010000002">
    <property type="protein sequence ID" value="MCF0062505.1"/>
    <property type="molecule type" value="Genomic_DNA"/>
</dbReference>
<feature type="signal peptide" evidence="1">
    <location>
        <begin position="1"/>
        <end position="23"/>
    </location>
</feature>
<dbReference type="AlphaFoldDB" id="A0A9X1PK17"/>
<evidence type="ECO:0000256" key="1">
    <source>
        <dbReference type="SAM" id="SignalP"/>
    </source>
</evidence>
<evidence type="ECO:0000313" key="3">
    <source>
        <dbReference type="Proteomes" id="UP001139000"/>
    </source>
</evidence>
<dbReference type="Proteomes" id="UP001139000">
    <property type="component" value="Unassembled WGS sequence"/>
</dbReference>
<evidence type="ECO:0000313" key="2">
    <source>
        <dbReference type="EMBL" id="MCF0062505.1"/>
    </source>
</evidence>
<gene>
    <name evidence="2" type="ORF">LXM26_13445</name>
</gene>
<organism evidence="2 3">
    <name type="scientific">Dyadobacter chenwenxiniae</name>
    <dbReference type="NCBI Taxonomy" id="2906456"/>
    <lineage>
        <taxon>Bacteria</taxon>
        <taxon>Pseudomonadati</taxon>
        <taxon>Bacteroidota</taxon>
        <taxon>Cytophagia</taxon>
        <taxon>Cytophagales</taxon>
        <taxon>Spirosomataceae</taxon>
        <taxon>Dyadobacter</taxon>
    </lineage>
</organism>
<dbReference type="RefSeq" id="WP_234655615.1">
    <property type="nucleotide sequence ID" value="NZ_CP094997.1"/>
</dbReference>